<gene>
    <name evidence="1" type="ORF">DSO57_1011258</name>
</gene>
<evidence type="ECO:0000313" key="1">
    <source>
        <dbReference type="EMBL" id="KAJ9054717.1"/>
    </source>
</evidence>
<dbReference type="Proteomes" id="UP001165960">
    <property type="component" value="Unassembled WGS sequence"/>
</dbReference>
<comment type="caution">
    <text evidence="1">The sequence shown here is derived from an EMBL/GenBank/DDBJ whole genome shotgun (WGS) entry which is preliminary data.</text>
</comment>
<accession>A0ACC2RXF9</accession>
<keyword evidence="2" id="KW-1185">Reference proteome</keyword>
<name>A0ACC2RXF9_9FUNG</name>
<reference evidence="1" key="1">
    <citation type="submission" date="2022-04" db="EMBL/GenBank/DDBJ databases">
        <title>Genome of the entomopathogenic fungus Entomophthora muscae.</title>
        <authorList>
            <person name="Elya C."/>
            <person name="Lovett B.R."/>
            <person name="Lee E."/>
            <person name="Macias A.M."/>
            <person name="Hajek A.E."/>
            <person name="De Bivort B.L."/>
            <person name="Kasson M.T."/>
            <person name="De Fine Licht H.H."/>
            <person name="Stajich J.E."/>
        </authorList>
    </citation>
    <scope>NUCLEOTIDE SEQUENCE</scope>
    <source>
        <strain evidence="1">Berkeley</strain>
    </source>
</reference>
<organism evidence="1 2">
    <name type="scientific">Entomophthora muscae</name>
    <dbReference type="NCBI Taxonomy" id="34485"/>
    <lineage>
        <taxon>Eukaryota</taxon>
        <taxon>Fungi</taxon>
        <taxon>Fungi incertae sedis</taxon>
        <taxon>Zoopagomycota</taxon>
        <taxon>Entomophthoromycotina</taxon>
        <taxon>Entomophthoromycetes</taxon>
        <taxon>Entomophthorales</taxon>
        <taxon>Entomophthoraceae</taxon>
        <taxon>Entomophthora</taxon>
    </lineage>
</organism>
<protein>
    <submittedName>
        <fullName evidence="1">Uncharacterized protein</fullName>
    </submittedName>
</protein>
<dbReference type="EMBL" id="QTSX02006428">
    <property type="protein sequence ID" value="KAJ9054717.1"/>
    <property type="molecule type" value="Genomic_DNA"/>
</dbReference>
<proteinExistence type="predicted"/>
<evidence type="ECO:0000313" key="2">
    <source>
        <dbReference type="Proteomes" id="UP001165960"/>
    </source>
</evidence>
<sequence length="322" mass="36345">MNDGKGLFLRLYHKALTCLWNPWFVLFPFLERIPFPYRLEAKEAAITLRGLIIDMLHEMRAKIDAGEHTTDDNKSDVLSLMIKSTRSEDTGKSILTDAELVNNSLIFFAAGHDTSSNTMSFIFYFLATHPEVQEKIREELCEVLCINRETLGLQEEVTPSQAQVRQFVYLTAVIHESMRLAPTTPEVPRIMGRDWDIGNGVVIPKGTKVLLQYYASMNDPKQWKDPQEFNPERFIKRSLVDGVATSEIDKERIKKLTVFGGGPRLCIGATFALVMQKVMLAVMLQKFRLSLPADSIHKDGLITNKVGLCAPADLDVICTPLQ</sequence>